<reference evidence="1" key="2">
    <citation type="submission" date="2020-02" db="EMBL/GenBank/DDBJ databases">
        <authorList>
            <person name="Alotaibi K."/>
            <person name="Khan A."/>
        </authorList>
    </citation>
    <scope>NUCLEOTIDE SEQUENCE</scope>
    <source>
        <strain evidence="1">EC204</strain>
    </source>
</reference>
<reference evidence="1" key="1">
    <citation type="journal article" date="2006" name="Food Microbiol.">
        <title>Occurrence of non-O157 shiga toxin-producing Escherichia coli in ready-to-eat food from supermarkets in Argentina.</title>
        <authorList>
            <person name="Balague C."/>
            <person name="Khan A.A."/>
            <person name="Fernandez L."/>
            <person name="Redolfi A.L."/>
            <person name="Aquili V."/>
            <person name="Voltattorni P."/>
            <person name="Hofer C."/>
            <person name="Ebner G."/>
            <person name="Duenas S."/>
            <person name="Cerniglia C.E."/>
        </authorList>
    </citation>
    <scope>NUCLEOTIDE SEQUENCE</scope>
    <source>
        <strain evidence="1">EC204</strain>
    </source>
</reference>
<name>A0A6G4C4E9_ECOLX</name>
<dbReference type="AlphaFoldDB" id="A0A6G4C4E9"/>
<proteinExistence type="predicted"/>
<dbReference type="RefSeq" id="WP_147293772.1">
    <property type="nucleotide sequence ID" value="NZ_JAAIWG010000045.1"/>
</dbReference>
<accession>A0A6G4C4E9</accession>
<evidence type="ECO:0000313" key="1">
    <source>
        <dbReference type="EMBL" id="NEY49550.1"/>
    </source>
</evidence>
<dbReference type="EMBL" id="JAAIWG010000045">
    <property type="protein sequence ID" value="NEY49550.1"/>
    <property type="molecule type" value="Genomic_DNA"/>
</dbReference>
<comment type="caution">
    <text evidence="1">The sequence shown here is derived from an EMBL/GenBank/DDBJ whole genome shotgun (WGS) entry which is preliminary data.</text>
</comment>
<organism evidence="1">
    <name type="scientific">Escherichia coli</name>
    <dbReference type="NCBI Taxonomy" id="562"/>
    <lineage>
        <taxon>Bacteria</taxon>
        <taxon>Pseudomonadati</taxon>
        <taxon>Pseudomonadota</taxon>
        <taxon>Gammaproteobacteria</taxon>
        <taxon>Enterobacterales</taxon>
        <taxon>Enterobacteriaceae</taxon>
        <taxon>Escherichia</taxon>
    </lineage>
</organism>
<protein>
    <submittedName>
        <fullName evidence="1">Uncharacterized protein</fullName>
    </submittedName>
</protein>
<sequence length="334" mass="38831">MARSYYSLKKFSALFGVEVDELVQAWLDDKLHLYVNFGNEIFPCILRRCVSPNIHKNTIHDINYGRDFYQSKDSPAYSILSFIPEIPLNPHLDIQKRFDTGGIDVPVSGEYYEYRYRGYAYGYWIARPTKVARFSSGKYLLTDKDSVEQKKSPPGDVMVFSHNSFDFLIFPESTYIDESFLSIREDHASLFLNGLNIEKTKVNNINVSFLVPEEYVALYILMHECCRRTYGKLDVSSVFKPLNKLYSGDFSFDTLKRYAKKPELNRTKAYRVSEKQKRALCYLITDFCKKYEIEQTVSSVVNKLTAVTQLEPHSINFSFSESKVKEWMDISKGK</sequence>
<gene>
    <name evidence="1" type="ORF">G4V04_14480</name>
</gene>